<reference evidence="2 3" key="1">
    <citation type="submission" date="2023-03" db="EMBL/GenBank/DDBJ databases">
        <title>Complete genome sequences of several Auritidibacter ignavus strains isolated from ear infections.</title>
        <authorList>
            <person name="Baehr T."/>
            <person name="Baumhoegger A.M."/>
        </authorList>
    </citation>
    <scope>NUCLEOTIDE SEQUENCE [LARGE SCALE GENOMIC DNA]</scope>
    <source>
        <strain evidence="2 3">BABAE-6</strain>
    </source>
</reference>
<dbReference type="AlphaFoldDB" id="A0AAJ6AIV3"/>
<evidence type="ECO:0000259" key="1">
    <source>
        <dbReference type="Pfam" id="PF02441"/>
    </source>
</evidence>
<dbReference type="RefSeq" id="WP_110111036.1">
    <property type="nucleotide sequence ID" value="NZ_CP122566.1"/>
</dbReference>
<evidence type="ECO:0000313" key="2">
    <source>
        <dbReference type="EMBL" id="WGH94085.1"/>
    </source>
</evidence>
<dbReference type="Pfam" id="PF02441">
    <property type="entry name" value="Flavoprotein"/>
    <property type="match status" value="1"/>
</dbReference>
<dbReference type="NCBIfam" id="NF033753">
    <property type="entry name" value="RiPP_decarbCypD"/>
    <property type="match status" value="1"/>
</dbReference>
<name>A0AAJ6AIV3_9MICC</name>
<protein>
    <submittedName>
        <fullName evidence="2">CypD family RiPP peptide-cysteine decarboxylase</fullName>
    </submittedName>
</protein>
<dbReference type="Gene3D" id="3.40.50.1950">
    <property type="entry name" value="Flavin prenyltransferase-like"/>
    <property type="match status" value="1"/>
</dbReference>
<dbReference type="EMBL" id="CP122566">
    <property type="protein sequence ID" value="WGH94085.1"/>
    <property type="molecule type" value="Genomic_DNA"/>
</dbReference>
<feature type="domain" description="Flavoprotein" evidence="1">
    <location>
        <begin position="15"/>
        <end position="157"/>
    </location>
</feature>
<sequence>MQEETGRYEGTELHIHICGTIAAALTPWWIHWFRTINPKVRVNASVSTNALQFVTFDALTNLVNGRIWIDEWHDQPPPPVQWSKGESYGSECFLVFPASLDMIMRLSQGRADSPALMMLQVTRLPIVIADAIPQNNEVVDHYLSLLKTRSNIRFAPRLEGAVTISREKRSSGVNFPGAIQTCTQLVAESKV</sequence>
<proteinExistence type="predicted"/>
<dbReference type="SUPFAM" id="SSF52507">
    <property type="entry name" value="Homo-oligomeric flavin-containing Cys decarboxylases, HFCD"/>
    <property type="match status" value="1"/>
</dbReference>
<dbReference type="GO" id="GO:0003824">
    <property type="term" value="F:catalytic activity"/>
    <property type="evidence" value="ECO:0007669"/>
    <property type="project" value="InterPro"/>
</dbReference>
<accession>A0AAJ6AIV3</accession>
<evidence type="ECO:0000313" key="3">
    <source>
        <dbReference type="Proteomes" id="UP001224674"/>
    </source>
</evidence>
<keyword evidence="3" id="KW-1185">Reference proteome</keyword>
<dbReference type="InterPro" id="IPR053797">
    <property type="entry name" value="CypD-like"/>
</dbReference>
<dbReference type="InterPro" id="IPR003382">
    <property type="entry name" value="Flavoprotein"/>
</dbReference>
<organism evidence="2 3">
    <name type="scientific">Auritidibacter ignavus</name>
    <dbReference type="NCBI Taxonomy" id="678932"/>
    <lineage>
        <taxon>Bacteria</taxon>
        <taxon>Bacillati</taxon>
        <taxon>Actinomycetota</taxon>
        <taxon>Actinomycetes</taxon>
        <taxon>Micrococcales</taxon>
        <taxon>Micrococcaceae</taxon>
        <taxon>Auritidibacter</taxon>
    </lineage>
</organism>
<gene>
    <name evidence="2" type="ORF">QDX21_04655</name>
</gene>
<dbReference type="Proteomes" id="UP001224674">
    <property type="component" value="Chromosome"/>
</dbReference>
<dbReference type="InterPro" id="IPR036551">
    <property type="entry name" value="Flavin_trans-like"/>
</dbReference>